<feature type="transmembrane region" description="Helical" evidence="2">
    <location>
        <begin position="72"/>
        <end position="92"/>
    </location>
</feature>
<keyword evidence="2" id="KW-1133">Transmembrane helix</keyword>
<evidence type="ECO:0000256" key="2">
    <source>
        <dbReference type="SAM" id="Phobius"/>
    </source>
</evidence>
<accession>A0A1Y1HP52</accession>
<keyword evidence="2" id="KW-0472">Membrane</keyword>
<name>A0A1Y1HP52_KLENI</name>
<dbReference type="InterPro" id="IPR038863">
    <property type="entry name" value="Put_Complex_I_su8"/>
</dbReference>
<dbReference type="PANTHER" id="PTHR36401:SF1">
    <property type="entry name" value="NADH DEHYDROGENASE [UBIQUINONE] 1 BETA SUBCOMPLEX SUBUNIT 8, MITOCHONDRIAL"/>
    <property type="match status" value="1"/>
</dbReference>
<evidence type="ECO:0000256" key="1">
    <source>
        <dbReference type="SAM" id="MobiDB-lite"/>
    </source>
</evidence>
<sequence>MSGSRSMALLGRRLLAPRAVVPVRGGAGQPIGSAPPPSSPLPESDELTWDDGSATPEPCLDIVAPTLTKYEALAYLSLGLSGFAALLGVAWYKDKASTIPYTPREYPYDNLRVELGKEPAS</sequence>
<dbReference type="OrthoDB" id="2014058at2759"/>
<dbReference type="AlphaFoldDB" id="A0A1Y1HP52"/>
<evidence type="ECO:0000313" key="4">
    <source>
        <dbReference type="Proteomes" id="UP000054558"/>
    </source>
</evidence>
<dbReference type="PANTHER" id="PTHR36401">
    <property type="entry name" value="NADH DEHYDROGENASE [UBIQUINONE] 1 BETA SUBCOMPLEX SUBUNIT 8, MITOCHONDRIAL"/>
    <property type="match status" value="1"/>
</dbReference>
<protein>
    <submittedName>
        <fullName evidence="3">Uncharacterized protein</fullName>
    </submittedName>
</protein>
<keyword evidence="4" id="KW-1185">Reference proteome</keyword>
<dbReference type="EMBL" id="DF236982">
    <property type="protein sequence ID" value="GAQ79562.1"/>
    <property type="molecule type" value="Genomic_DNA"/>
</dbReference>
<feature type="region of interest" description="Disordered" evidence="1">
    <location>
        <begin position="25"/>
        <end position="47"/>
    </location>
</feature>
<evidence type="ECO:0000313" key="3">
    <source>
        <dbReference type="EMBL" id="GAQ79562.1"/>
    </source>
</evidence>
<keyword evidence="2" id="KW-0812">Transmembrane</keyword>
<dbReference type="STRING" id="105231.A0A1Y1HP52"/>
<proteinExistence type="predicted"/>
<reference evidence="3 4" key="1">
    <citation type="journal article" date="2014" name="Nat. Commun.">
        <title>Klebsormidium flaccidum genome reveals primary factors for plant terrestrial adaptation.</title>
        <authorList>
            <person name="Hori K."/>
            <person name="Maruyama F."/>
            <person name="Fujisawa T."/>
            <person name="Togashi T."/>
            <person name="Yamamoto N."/>
            <person name="Seo M."/>
            <person name="Sato S."/>
            <person name="Yamada T."/>
            <person name="Mori H."/>
            <person name="Tajima N."/>
            <person name="Moriyama T."/>
            <person name="Ikeuchi M."/>
            <person name="Watanabe M."/>
            <person name="Wada H."/>
            <person name="Kobayashi K."/>
            <person name="Saito M."/>
            <person name="Masuda T."/>
            <person name="Sasaki-Sekimoto Y."/>
            <person name="Mashiguchi K."/>
            <person name="Awai K."/>
            <person name="Shimojima M."/>
            <person name="Masuda S."/>
            <person name="Iwai M."/>
            <person name="Nobusawa T."/>
            <person name="Narise T."/>
            <person name="Kondo S."/>
            <person name="Saito H."/>
            <person name="Sato R."/>
            <person name="Murakawa M."/>
            <person name="Ihara Y."/>
            <person name="Oshima-Yamada Y."/>
            <person name="Ohtaka K."/>
            <person name="Satoh M."/>
            <person name="Sonobe K."/>
            <person name="Ishii M."/>
            <person name="Ohtani R."/>
            <person name="Kanamori-Sato M."/>
            <person name="Honoki R."/>
            <person name="Miyazaki D."/>
            <person name="Mochizuki H."/>
            <person name="Umetsu J."/>
            <person name="Higashi K."/>
            <person name="Shibata D."/>
            <person name="Kamiya Y."/>
            <person name="Sato N."/>
            <person name="Nakamura Y."/>
            <person name="Tabata S."/>
            <person name="Ida S."/>
            <person name="Kurokawa K."/>
            <person name="Ohta H."/>
        </authorList>
    </citation>
    <scope>NUCLEOTIDE SEQUENCE [LARGE SCALE GENOMIC DNA]</scope>
    <source>
        <strain evidence="3 4">NIES-2285</strain>
    </source>
</reference>
<organism evidence="3 4">
    <name type="scientific">Klebsormidium nitens</name>
    <name type="common">Green alga</name>
    <name type="synonym">Ulothrix nitens</name>
    <dbReference type="NCBI Taxonomy" id="105231"/>
    <lineage>
        <taxon>Eukaryota</taxon>
        <taxon>Viridiplantae</taxon>
        <taxon>Streptophyta</taxon>
        <taxon>Klebsormidiophyceae</taxon>
        <taxon>Klebsormidiales</taxon>
        <taxon>Klebsormidiaceae</taxon>
        <taxon>Klebsormidium</taxon>
    </lineage>
</organism>
<gene>
    <name evidence="3" type="ORF">KFL_000330080</name>
</gene>
<dbReference type="Proteomes" id="UP000054558">
    <property type="component" value="Unassembled WGS sequence"/>
</dbReference>
<dbReference type="OMA" id="CINRIAD"/>